<dbReference type="PANTHER" id="PTHR47168:SF1">
    <property type="entry name" value="OS02G0798600 PROTEIN"/>
    <property type="match status" value="1"/>
</dbReference>
<evidence type="ECO:0000256" key="19">
    <source>
        <dbReference type="ARBA" id="ARBA00081944"/>
    </source>
</evidence>
<evidence type="ECO:0000256" key="12">
    <source>
        <dbReference type="ARBA" id="ARBA00022989"/>
    </source>
</evidence>
<dbReference type="Gene3D" id="3.30.40.10">
    <property type="entry name" value="Zinc/RING finger domain, C3HC4 (zinc finger)"/>
    <property type="match status" value="1"/>
</dbReference>
<evidence type="ECO:0000256" key="17">
    <source>
        <dbReference type="ARBA" id="ARBA00069170"/>
    </source>
</evidence>
<dbReference type="GO" id="GO:0005789">
    <property type="term" value="C:endoplasmic reticulum membrane"/>
    <property type="evidence" value="ECO:0007669"/>
    <property type="project" value="UniProtKB-SubCell"/>
</dbReference>
<dbReference type="GO" id="GO:0008270">
    <property type="term" value="F:zinc ion binding"/>
    <property type="evidence" value="ECO:0007669"/>
    <property type="project" value="UniProtKB-KW"/>
</dbReference>
<dbReference type="GeneTree" id="ENSGT00940000163061"/>
<keyword evidence="10" id="KW-0256">Endoplasmic reticulum</keyword>
<comment type="function">
    <text evidence="15">E3 ubiquitin-protein ligase that acts as a negative regulator of NOD2 signaling by mediating ubiquitination and degradation of RIPK2. Also catalyzes ubiquitination and proteasomal degradation of CANX within the endoplasmic reticulum. Could have a role in spermatogenesis.</text>
</comment>
<dbReference type="InterPro" id="IPR051653">
    <property type="entry name" value="E3_ligase_sorting_rcpt"/>
</dbReference>
<evidence type="ECO:0000256" key="8">
    <source>
        <dbReference type="ARBA" id="ARBA00022729"/>
    </source>
</evidence>
<keyword evidence="13" id="KW-0472">Membrane</keyword>
<keyword evidence="7" id="KW-0479">Metal-binding</keyword>
<feature type="signal peptide" evidence="21">
    <location>
        <begin position="1"/>
        <end position="30"/>
    </location>
</feature>
<dbReference type="OMA" id="AYHCRCI"/>
<dbReference type="Ensembl" id="ENSJJAT00000019500.1">
    <property type="protein sequence ID" value="ENSJJAP00000013013.1"/>
    <property type="gene ID" value="ENSJJAG00000015898.1"/>
</dbReference>
<evidence type="ECO:0000256" key="14">
    <source>
        <dbReference type="ARBA" id="ARBA00023180"/>
    </source>
</evidence>
<name>A0A8C5KSA6_JACJA</name>
<comment type="subunit">
    <text evidence="16">Interacts with CANX.</text>
</comment>
<keyword evidence="5" id="KW-0808">Transferase</keyword>
<dbReference type="Pfam" id="PF13639">
    <property type="entry name" value="zf-RING_2"/>
    <property type="match status" value="1"/>
</dbReference>
<keyword evidence="6" id="KW-0812">Transmembrane</keyword>
<protein>
    <recommendedName>
        <fullName evidence="17">E3 ubiquitin-protein ligase ZNRF4</fullName>
        <ecNumber evidence="4">2.3.2.27</ecNumber>
    </recommendedName>
    <alternativeName>
        <fullName evidence="18">RING-type E3 ubiquitin transferase ZNRF4</fullName>
    </alternativeName>
    <alternativeName>
        <fullName evidence="19">Zinc/RING finger protein 4</fullName>
    </alternativeName>
</protein>
<keyword evidence="9 20" id="KW-0863">Zinc-finger</keyword>
<keyword evidence="12" id="KW-1133">Transmembrane helix</keyword>
<dbReference type="EC" id="2.3.2.27" evidence="4"/>
<evidence type="ECO:0000256" key="5">
    <source>
        <dbReference type="ARBA" id="ARBA00022679"/>
    </source>
</evidence>
<evidence type="ECO:0000256" key="11">
    <source>
        <dbReference type="ARBA" id="ARBA00022833"/>
    </source>
</evidence>
<evidence type="ECO:0000256" key="21">
    <source>
        <dbReference type="SAM" id="SignalP"/>
    </source>
</evidence>
<gene>
    <name evidence="23" type="primary">Znrf4</name>
</gene>
<evidence type="ECO:0000313" key="23">
    <source>
        <dbReference type="Ensembl" id="ENSJJAP00000013013.1"/>
    </source>
</evidence>
<dbReference type="InterPro" id="IPR001841">
    <property type="entry name" value="Znf_RING"/>
</dbReference>
<dbReference type="InterPro" id="IPR013083">
    <property type="entry name" value="Znf_RING/FYVE/PHD"/>
</dbReference>
<feature type="domain" description="RING-type" evidence="22">
    <location>
        <begin position="183"/>
        <end position="226"/>
    </location>
</feature>
<evidence type="ECO:0000256" key="16">
    <source>
        <dbReference type="ARBA" id="ARBA00061883"/>
    </source>
</evidence>
<evidence type="ECO:0000256" key="9">
    <source>
        <dbReference type="ARBA" id="ARBA00022771"/>
    </source>
</evidence>
<reference evidence="23" key="2">
    <citation type="submission" date="2025-09" db="UniProtKB">
        <authorList>
            <consortium name="Ensembl"/>
        </authorList>
    </citation>
    <scope>IDENTIFICATION</scope>
</reference>
<accession>A0A8C5KSA6</accession>
<comment type="pathway">
    <text evidence="3">Protein modification; protein ubiquitination.</text>
</comment>
<keyword evidence="11" id="KW-0862">Zinc</keyword>
<proteinExistence type="predicted"/>
<evidence type="ECO:0000256" key="13">
    <source>
        <dbReference type="ARBA" id="ARBA00023136"/>
    </source>
</evidence>
<evidence type="ECO:0000259" key="22">
    <source>
        <dbReference type="PROSITE" id="PS50089"/>
    </source>
</evidence>
<evidence type="ECO:0000313" key="24">
    <source>
        <dbReference type="Proteomes" id="UP000694385"/>
    </source>
</evidence>
<keyword evidence="14" id="KW-0325">Glycoprotein</keyword>
<evidence type="ECO:0000256" key="18">
    <source>
        <dbReference type="ARBA" id="ARBA00077175"/>
    </source>
</evidence>
<evidence type="ECO:0000256" key="7">
    <source>
        <dbReference type="ARBA" id="ARBA00022723"/>
    </source>
</evidence>
<evidence type="ECO:0000256" key="6">
    <source>
        <dbReference type="ARBA" id="ARBA00022692"/>
    </source>
</evidence>
<evidence type="ECO:0000256" key="4">
    <source>
        <dbReference type="ARBA" id="ARBA00012483"/>
    </source>
</evidence>
<evidence type="ECO:0000256" key="10">
    <source>
        <dbReference type="ARBA" id="ARBA00022824"/>
    </source>
</evidence>
<evidence type="ECO:0000256" key="2">
    <source>
        <dbReference type="ARBA" id="ARBA00004115"/>
    </source>
</evidence>
<dbReference type="AlphaFoldDB" id="A0A8C5KSA6"/>
<evidence type="ECO:0000256" key="3">
    <source>
        <dbReference type="ARBA" id="ARBA00004906"/>
    </source>
</evidence>
<dbReference type="CDD" id="cd16665">
    <property type="entry name" value="RING-H2_RNF13-like"/>
    <property type="match status" value="1"/>
</dbReference>
<comment type="catalytic activity">
    <reaction evidence="1">
        <text>S-ubiquitinyl-[E2 ubiquitin-conjugating enzyme]-L-cysteine + [acceptor protein]-L-lysine = [E2 ubiquitin-conjugating enzyme]-L-cysteine + N(6)-ubiquitinyl-[acceptor protein]-L-lysine.</text>
        <dbReference type="EC" id="2.3.2.27"/>
    </reaction>
</comment>
<dbReference type="FunFam" id="3.30.40.10:FF:000501">
    <property type="entry name" value="E3 ubiquitin-protein ligase ZNRF4"/>
    <property type="match status" value="1"/>
</dbReference>
<evidence type="ECO:0000256" key="15">
    <source>
        <dbReference type="ARBA" id="ARBA00054912"/>
    </source>
</evidence>
<evidence type="ECO:0000256" key="20">
    <source>
        <dbReference type="PROSITE-ProRule" id="PRU00175"/>
    </source>
</evidence>
<comment type="subcellular location">
    <subcellularLocation>
        <location evidence="2">Endoplasmic reticulum membrane</location>
        <topology evidence="2">Single-pass type I membrane protein</topology>
    </subcellularLocation>
</comment>
<keyword evidence="8 21" id="KW-0732">Signal</keyword>
<dbReference type="SUPFAM" id="SSF57850">
    <property type="entry name" value="RING/U-box"/>
    <property type="match status" value="1"/>
</dbReference>
<dbReference type="PROSITE" id="PS50089">
    <property type="entry name" value="ZF_RING_2"/>
    <property type="match status" value="1"/>
</dbReference>
<evidence type="ECO:0000256" key="1">
    <source>
        <dbReference type="ARBA" id="ARBA00000900"/>
    </source>
</evidence>
<feature type="chain" id="PRO_5034497044" description="E3 ubiquitin-protein ligase ZNRF4" evidence="21">
    <location>
        <begin position="31"/>
        <end position="300"/>
    </location>
</feature>
<dbReference type="SMART" id="SM00184">
    <property type="entry name" value="RING"/>
    <property type="match status" value="1"/>
</dbReference>
<organism evidence="23 24">
    <name type="scientific">Jaculus jaculus</name>
    <name type="common">Lesser Egyptian jerboa</name>
    <dbReference type="NCBI Taxonomy" id="51337"/>
    <lineage>
        <taxon>Eukaryota</taxon>
        <taxon>Metazoa</taxon>
        <taxon>Chordata</taxon>
        <taxon>Craniata</taxon>
        <taxon>Vertebrata</taxon>
        <taxon>Euteleostomi</taxon>
        <taxon>Mammalia</taxon>
        <taxon>Eutheria</taxon>
        <taxon>Euarchontoglires</taxon>
        <taxon>Glires</taxon>
        <taxon>Rodentia</taxon>
        <taxon>Myomorpha</taxon>
        <taxon>Dipodoidea</taxon>
        <taxon>Dipodidae</taxon>
        <taxon>Dipodinae</taxon>
        <taxon>Jaculus</taxon>
    </lineage>
</organism>
<reference evidence="23" key="1">
    <citation type="submission" date="2025-08" db="UniProtKB">
        <authorList>
            <consortium name="Ensembl"/>
        </authorList>
    </citation>
    <scope>IDENTIFICATION</scope>
</reference>
<keyword evidence="24" id="KW-1185">Reference proteome</keyword>
<dbReference type="PANTHER" id="PTHR47168">
    <property type="entry name" value="RING ZINC FINGER DOMAIN SUPERFAMILY PROTEIN-RELATED"/>
    <property type="match status" value="1"/>
</dbReference>
<sequence>MGRSTWAPVVVTASLMVSLLLASLEVVVSSADFSDLFLGVPASPEGMGICLTEAKATNTCHPSMGNHSLDTIVPFRRSGCKVRAGFKAATATSRDLRVIALCDKSAHTLLLSEATPCPVLDCHPALAVSWVLGRALALMATTLLVSRRLWLWLRARWGQGSVTKSPACQKAQVRTFTRLNDLCAICLDDYEEGDQLKILPCSHTYHCRCIDPWFSLAARRSCPLCKQSVASTQDDGSTVDSVWDDDRSLSSRPPIWAMQAQLRSRRLELLARAGPCHRCSATSLGGAGNMAPSNASPGPS</sequence>
<dbReference type="GO" id="GO:0061630">
    <property type="term" value="F:ubiquitin protein ligase activity"/>
    <property type="evidence" value="ECO:0007669"/>
    <property type="project" value="UniProtKB-EC"/>
</dbReference>
<dbReference type="Proteomes" id="UP000694385">
    <property type="component" value="Unassembled WGS sequence"/>
</dbReference>